<accession>A0AAN9AG88</accession>
<sequence length="133" mass="15671">MVIWHDRLGVEPILATGVLTLRIFFTHWSQSLARLGVTYLYNYDLGFALKLKIIIAFEQIEEYRDALETELPPEFQDLLNLHDNWAKCVYADRLHKRIVWVAHKQNAPMNISIFLATKIYDKMPFLTENLSNY</sequence>
<dbReference type="EMBL" id="JAXCGZ010000243">
    <property type="protein sequence ID" value="KAK7086334.1"/>
    <property type="molecule type" value="Genomic_DNA"/>
</dbReference>
<protein>
    <submittedName>
        <fullName evidence="1">Uncharacterized protein</fullName>
    </submittedName>
</protein>
<proteinExistence type="predicted"/>
<evidence type="ECO:0000313" key="1">
    <source>
        <dbReference type="EMBL" id="KAK7086334.1"/>
    </source>
</evidence>
<reference evidence="1 2" key="1">
    <citation type="submission" date="2023-11" db="EMBL/GenBank/DDBJ databases">
        <title>Halocaridina rubra genome assembly.</title>
        <authorList>
            <person name="Smith C."/>
        </authorList>
    </citation>
    <scope>NUCLEOTIDE SEQUENCE [LARGE SCALE GENOMIC DNA]</scope>
    <source>
        <strain evidence="1">EP-1</strain>
        <tissue evidence="1">Whole</tissue>
    </source>
</reference>
<dbReference type="AlphaFoldDB" id="A0AAN9AG88"/>
<evidence type="ECO:0000313" key="2">
    <source>
        <dbReference type="Proteomes" id="UP001381693"/>
    </source>
</evidence>
<name>A0AAN9AG88_HALRR</name>
<organism evidence="1 2">
    <name type="scientific">Halocaridina rubra</name>
    <name type="common">Hawaiian red shrimp</name>
    <dbReference type="NCBI Taxonomy" id="373956"/>
    <lineage>
        <taxon>Eukaryota</taxon>
        <taxon>Metazoa</taxon>
        <taxon>Ecdysozoa</taxon>
        <taxon>Arthropoda</taxon>
        <taxon>Crustacea</taxon>
        <taxon>Multicrustacea</taxon>
        <taxon>Malacostraca</taxon>
        <taxon>Eumalacostraca</taxon>
        <taxon>Eucarida</taxon>
        <taxon>Decapoda</taxon>
        <taxon>Pleocyemata</taxon>
        <taxon>Caridea</taxon>
        <taxon>Atyoidea</taxon>
        <taxon>Atyidae</taxon>
        <taxon>Halocaridina</taxon>
    </lineage>
</organism>
<comment type="caution">
    <text evidence="1">The sequence shown here is derived from an EMBL/GenBank/DDBJ whole genome shotgun (WGS) entry which is preliminary data.</text>
</comment>
<dbReference type="Proteomes" id="UP001381693">
    <property type="component" value="Unassembled WGS sequence"/>
</dbReference>
<keyword evidence="2" id="KW-1185">Reference proteome</keyword>
<gene>
    <name evidence="1" type="ORF">SK128_018184</name>
</gene>